<evidence type="ECO:0000313" key="3">
    <source>
        <dbReference type="Proteomes" id="UP000005240"/>
    </source>
</evidence>
<dbReference type="EnsemblFungi" id="PTTG_03228-t43_1">
    <property type="protein sequence ID" value="PTTG_03228-t43_1-p1"/>
    <property type="gene ID" value="PTTG_03228"/>
</dbReference>
<reference evidence="2" key="4">
    <citation type="submission" date="2025-05" db="UniProtKB">
        <authorList>
            <consortium name="EnsemblFungi"/>
        </authorList>
    </citation>
    <scope>IDENTIFICATION</scope>
    <source>
        <strain evidence="2">isolate 1-1 / race 1 (BBBD)</strain>
    </source>
</reference>
<proteinExistence type="predicted"/>
<organism evidence="1">
    <name type="scientific">Puccinia triticina (isolate 1-1 / race 1 (BBBD))</name>
    <name type="common">Brown leaf rust fungus</name>
    <dbReference type="NCBI Taxonomy" id="630390"/>
    <lineage>
        <taxon>Eukaryota</taxon>
        <taxon>Fungi</taxon>
        <taxon>Dikarya</taxon>
        <taxon>Basidiomycota</taxon>
        <taxon>Pucciniomycotina</taxon>
        <taxon>Pucciniomycetes</taxon>
        <taxon>Pucciniales</taxon>
        <taxon>Pucciniaceae</taxon>
        <taxon>Puccinia</taxon>
    </lineage>
</organism>
<sequence length="154" mass="17319">MADVPAPGPVVDLTTVPKLNHIHIIPLTAPGPESNYLDWVYVLKLHLNTHKVEYVIKSIKPEHAAANWDQDRKAVCALISQIVKMVNLRFIRQHGSTWEALRRAHQNSTASGRMYWLQKVVNAKMDGDDIDSLINKLSTLVEKLKALIKPGKTL</sequence>
<dbReference type="Pfam" id="PF14223">
    <property type="entry name" value="Retrotran_gag_2"/>
    <property type="match status" value="1"/>
</dbReference>
<dbReference type="PANTHER" id="PTHR33246:SF51">
    <property type="entry name" value="MYB_SANT-LIKE DOMAIN-CONTAINING PROTEIN"/>
    <property type="match status" value="1"/>
</dbReference>
<evidence type="ECO:0008006" key="4">
    <source>
        <dbReference type="Google" id="ProtNLM"/>
    </source>
</evidence>
<keyword evidence="3" id="KW-1185">Reference proteome</keyword>
<dbReference type="PANTHER" id="PTHR33246">
    <property type="entry name" value="CCHC-TYPE DOMAIN-CONTAINING PROTEIN"/>
    <property type="match status" value="1"/>
</dbReference>
<feature type="non-terminal residue" evidence="1">
    <location>
        <position position="154"/>
    </location>
</feature>
<dbReference type="EMBL" id="ADAS02000023">
    <property type="protein sequence ID" value="OAV95972.1"/>
    <property type="molecule type" value="Genomic_DNA"/>
</dbReference>
<accession>A0A180GUJ5</accession>
<reference evidence="2 3" key="3">
    <citation type="journal article" date="2017" name="G3 (Bethesda)">
        <title>Comparative analysis highlights variable genome content of wheat rusts and divergence of the mating loci.</title>
        <authorList>
            <person name="Cuomo C.A."/>
            <person name="Bakkeren G."/>
            <person name="Khalil H.B."/>
            <person name="Panwar V."/>
            <person name="Joly D."/>
            <person name="Linning R."/>
            <person name="Sakthikumar S."/>
            <person name="Song X."/>
            <person name="Adiconis X."/>
            <person name="Fan L."/>
            <person name="Goldberg J.M."/>
            <person name="Levin J.Z."/>
            <person name="Young S."/>
            <person name="Zeng Q."/>
            <person name="Anikster Y."/>
            <person name="Bruce M."/>
            <person name="Wang M."/>
            <person name="Yin C."/>
            <person name="McCallum B."/>
            <person name="Szabo L.J."/>
            <person name="Hulbert S."/>
            <person name="Chen X."/>
            <person name="Fellers J.P."/>
        </authorList>
    </citation>
    <scope>NUCLEOTIDE SEQUENCE</scope>
    <source>
        <strain evidence="2">isolate 1-1 / race 1 (BBBD)</strain>
        <strain evidence="3">Isolate 1-1 / race 1 (BBBD)</strain>
    </source>
</reference>
<dbReference type="VEuPathDB" id="FungiDB:PTTG_03228"/>
<evidence type="ECO:0000313" key="2">
    <source>
        <dbReference type="EnsemblFungi" id="PTTG_03228-t43_1-p1"/>
    </source>
</evidence>
<dbReference type="Proteomes" id="UP000005240">
    <property type="component" value="Unassembled WGS sequence"/>
</dbReference>
<protein>
    <recommendedName>
        <fullName evidence="4">Retrotransposon Copia-like N-terminal domain-containing protein</fullName>
    </recommendedName>
</protein>
<gene>
    <name evidence="1" type="ORF">PTTG_03228</name>
</gene>
<name>A0A180GUJ5_PUCT1</name>
<reference evidence="1" key="1">
    <citation type="submission" date="2009-11" db="EMBL/GenBank/DDBJ databases">
        <authorList>
            <consortium name="The Broad Institute Genome Sequencing Platform"/>
            <person name="Ward D."/>
            <person name="Feldgarden M."/>
            <person name="Earl A."/>
            <person name="Young S.K."/>
            <person name="Zeng Q."/>
            <person name="Koehrsen M."/>
            <person name="Alvarado L."/>
            <person name="Berlin A."/>
            <person name="Bochicchio J."/>
            <person name="Borenstein D."/>
            <person name="Chapman S.B."/>
            <person name="Chen Z."/>
            <person name="Engels R."/>
            <person name="Freedman E."/>
            <person name="Gellesch M."/>
            <person name="Goldberg J."/>
            <person name="Griggs A."/>
            <person name="Gujja S."/>
            <person name="Heilman E."/>
            <person name="Heiman D."/>
            <person name="Hepburn T."/>
            <person name="Howarth C."/>
            <person name="Jen D."/>
            <person name="Larson L."/>
            <person name="Lewis B."/>
            <person name="Mehta T."/>
            <person name="Park D."/>
            <person name="Pearson M."/>
            <person name="Roberts A."/>
            <person name="Saif S."/>
            <person name="Shea T."/>
            <person name="Shenoy N."/>
            <person name="Sisk P."/>
            <person name="Stolte C."/>
            <person name="Sykes S."/>
            <person name="Thomson T."/>
            <person name="Walk T."/>
            <person name="White J."/>
            <person name="Yandava C."/>
            <person name="Izard J."/>
            <person name="Baranova O.V."/>
            <person name="Blanton J.M."/>
            <person name="Tanner A.C."/>
            <person name="Dewhirst F.E."/>
            <person name="Haas B."/>
            <person name="Nusbaum C."/>
            <person name="Birren B."/>
        </authorList>
    </citation>
    <scope>NUCLEOTIDE SEQUENCE [LARGE SCALE GENOMIC DNA]</scope>
    <source>
        <strain evidence="1">1-1 BBBD Race 1</strain>
    </source>
</reference>
<dbReference type="AlphaFoldDB" id="A0A180GUJ5"/>
<reference evidence="1" key="2">
    <citation type="submission" date="2016-05" db="EMBL/GenBank/DDBJ databases">
        <title>Comparative analysis highlights variable genome content of wheat rusts and divergence of the mating loci.</title>
        <authorList>
            <person name="Cuomo C.A."/>
            <person name="Bakkeren G."/>
            <person name="Szabo L."/>
            <person name="Khalil H."/>
            <person name="Joly D."/>
            <person name="Goldberg J."/>
            <person name="Young S."/>
            <person name="Zeng Q."/>
            <person name="Fellers J."/>
        </authorList>
    </citation>
    <scope>NUCLEOTIDE SEQUENCE [LARGE SCALE GENOMIC DNA]</scope>
    <source>
        <strain evidence="1">1-1 BBBD Race 1</strain>
    </source>
</reference>
<dbReference type="OrthoDB" id="8017485at2759"/>
<evidence type="ECO:0000313" key="1">
    <source>
        <dbReference type="EMBL" id="OAV95972.1"/>
    </source>
</evidence>